<protein>
    <recommendedName>
        <fullName evidence="2">Thioredoxin domain-containing protein</fullName>
    </recommendedName>
</protein>
<evidence type="ECO:0000259" key="2">
    <source>
        <dbReference type="PROSITE" id="PS51352"/>
    </source>
</evidence>
<dbReference type="Gene3D" id="3.40.30.10">
    <property type="entry name" value="Glutaredoxin"/>
    <property type="match status" value="1"/>
</dbReference>
<dbReference type="Pfam" id="PF00578">
    <property type="entry name" value="AhpC-TSA"/>
    <property type="match status" value="1"/>
</dbReference>
<feature type="signal peptide" evidence="1">
    <location>
        <begin position="1"/>
        <end position="24"/>
    </location>
</feature>
<evidence type="ECO:0000256" key="1">
    <source>
        <dbReference type="SAM" id="SignalP"/>
    </source>
</evidence>
<dbReference type="EMBL" id="AP024233">
    <property type="protein sequence ID" value="BCO10473.1"/>
    <property type="molecule type" value="Genomic_DNA"/>
</dbReference>
<dbReference type="CDD" id="cd02966">
    <property type="entry name" value="TlpA_like_family"/>
    <property type="match status" value="1"/>
</dbReference>
<organism evidence="3 4">
    <name type="scientific">Desulfolithobacter dissulfuricans</name>
    <dbReference type="NCBI Taxonomy" id="2795293"/>
    <lineage>
        <taxon>Bacteria</taxon>
        <taxon>Pseudomonadati</taxon>
        <taxon>Thermodesulfobacteriota</taxon>
        <taxon>Desulfobulbia</taxon>
        <taxon>Desulfobulbales</taxon>
        <taxon>Desulfobulbaceae</taxon>
        <taxon>Desulfolithobacter</taxon>
    </lineage>
</organism>
<dbReference type="KEGG" id="ddu:GF1_28490"/>
<dbReference type="GO" id="GO:0016209">
    <property type="term" value="F:antioxidant activity"/>
    <property type="evidence" value="ECO:0007669"/>
    <property type="project" value="InterPro"/>
</dbReference>
<dbReference type="InterPro" id="IPR050553">
    <property type="entry name" value="Thioredoxin_ResA/DsbE_sf"/>
</dbReference>
<dbReference type="PROSITE" id="PS51352">
    <property type="entry name" value="THIOREDOXIN_2"/>
    <property type="match status" value="1"/>
</dbReference>
<dbReference type="SUPFAM" id="SSF52833">
    <property type="entry name" value="Thioredoxin-like"/>
    <property type="match status" value="1"/>
</dbReference>
<keyword evidence="1" id="KW-0732">Signal</keyword>
<evidence type="ECO:0000313" key="4">
    <source>
        <dbReference type="Proteomes" id="UP001063350"/>
    </source>
</evidence>
<accession>A0A915U392</accession>
<dbReference type="RefSeq" id="WP_267927202.1">
    <property type="nucleotide sequence ID" value="NZ_AP024233.1"/>
</dbReference>
<feature type="chain" id="PRO_5037760145" description="Thioredoxin domain-containing protein" evidence="1">
    <location>
        <begin position="25"/>
        <end position="165"/>
    </location>
</feature>
<feature type="domain" description="Thioredoxin" evidence="2">
    <location>
        <begin position="26"/>
        <end position="165"/>
    </location>
</feature>
<dbReference type="InterPro" id="IPR000866">
    <property type="entry name" value="AhpC/TSA"/>
</dbReference>
<dbReference type="GO" id="GO:0016491">
    <property type="term" value="F:oxidoreductase activity"/>
    <property type="evidence" value="ECO:0007669"/>
    <property type="project" value="InterPro"/>
</dbReference>
<sequence>MLRRSIPFLFLSLCFLLLPLTASGAIKVGDTVAPFTGTDMNGRQVDLGQVIGKQPIMLIFWASWCPNCKREVPRVNELQEKYGSRGMYFLGINVGFNDSPERARAFMESTGMNYPVLFDKQGTISRQYGVQGVPTIIVTDKSGRVVFKNFGVPEITDENFKQLSQ</sequence>
<dbReference type="InterPro" id="IPR036249">
    <property type="entry name" value="Thioredoxin-like_sf"/>
</dbReference>
<gene>
    <name evidence="3" type="ORF">GF1_28490</name>
</gene>
<keyword evidence="4" id="KW-1185">Reference proteome</keyword>
<reference evidence="3" key="1">
    <citation type="submission" date="2020-12" db="EMBL/GenBank/DDBJ databases">
        <title>Desulfobium dissulfuricans gen. nov., sp. nov., a novel mesophilic, sulfate-reducing bacterium isolated from a deep-sea hydrothermal vent.</title>
        <authorList>
            <person name="Hashimoto Y."/>
            <person name="Tame A."/>
            <person name="Sawayama S."/>
            <person name="Miyazaki J."/>
            <person name="Takai K."/>
            <person name="Nakagawa S."/>
        </authorList>
    </citation>
    <scope>NUCLEOTIDE SEQUENCE</scope>
    <source>
        <strain evidence="3">GF1</strain>
    </source>
</reference>
<dbReference type="InterPro" id="IPR013766">
    <property type="entry name" value="Thioredoxin_domain"/>
</dbReference>
<evidence type="ECO:0000313" key="3">
    <source>
        <dbReference type="EMBL" id="BCO10473.1"/>
    </source>
</evidence>
<dbReference type="PANTHER" id="PTHR42852:SF17">
    <property type="entry name" value="THIOREDOXIN-LIKE PROTEIN HI_1115"/>
    <property type="match status" value="1"/>
</dbReference>
<name>A0A915U392_9BACT</name>
<dbReference type="PANTHER" id="PTHR42852">
    <property type="entry name" value="THIOL:DISULFIDE INTERCHANGE PROTEIN DSBE"/>
    <property type="match status" value="1"/>
</dbReference>
<dbReference type="Proteomes" id="UP001063350">
    <property type="component" value="Chromosome"/>
</dbReference>
<proteinExistence type="predicted"/>
<dbReference type="AlphaFoldDB" id="A0A915U392"/>